<dbReference type="EMBL" id="JBEQCT010000010">
    <property type="protein sequence ID" value="MFM2486684.1"/>
    <property type="molecule type" value="Genomic_DNA"/>
</dbReference>
<name>A0ABW9GBE5_9GAMM</name>
<sequence>MHFKRWLTDERHNQLMGYQIVSKQQPLEARQLLMLAQEGAQQLLSEQQDGRLLLPVSPEQLCDEPLMNQLLDQLLKERFSWRNLVLVIASEPDAVQLERFNQAAYRLHGCQVELWLSVTDFAAPNELLVDALLIDSTALPCPLDPLPKWDEVLFSLEQAHLPLIWVEPPSEALSTCLQDPTYVVLSSLH</sequence>
<protein>
    <submittedName>
        <fullName evidence="1">Uncharacterized protein</fullName>
    </submittedName>
</protein>
<organism evidence="1 2">
    <name type="scientific">Celerinatantimonas yamalensis</name>
    <dbReference type="NCBI Taxonomy" id="559956"/>
    <lineage>
        <taxon>Bacteria</taxon>
        <taxon>Pseudomonadati</taxon>
        <taxon>Pseudomonadota</taxon>
        <taxon>Gammaproteobacteria</taxon>
        <taxon>Celerinatantimonadaceae</taxon>
        <taxon>Celerinatantimonas</taxon>
    </lineage>
</organism>
<proteinExistence type="predicted"/>
<accession>A0ABW9GBE5</accession>
<comment type="caution">
    <text evidence="1">The sequence shown here is derived from an EMBL/GenBank/DDBJ whole genome shotgun (WGS) entry which is preliminary data.</text>
</comment>
<gene>
    <name evidence="1" type="ORF">ABUE30_16760</name>
</gene>
<keyword evidence="2" id="KW-1185">Reference proteome</keyword>
<evidence type="ECO:0000313" key="1">
    <source>
        <dbReference type="EMBL" id="MFM2486684.1"/>
    </source>
</evidence>
<evidence type="ECO:0000313" key="2">
    <source>
        <dbReference type="Proteomes" id="UP001629953"/>
    </source>
</evidence>
<dbReference type="Proteomes" id="UP001629953">
    <property type="component" value="Unassembled WGS sequence"/>
</dbReference>
<reference evidence="1 2" key="1">
    <citation type="journal article" date="2013" name="Int. J. Syst. Evol. Microbiol.">
        <title>Celerinatantimonas yamalensis sp. nov., a cold-adapted diazotrophic bacterium from a cold permafrost brine.</title>
        <authorList>
            <person name="Shcherbakova V."/>
            <person name="Chuvilskaya N."/>
            <person name="Rivkina E."/>
            <person name="Demidov N."/>
            <person name="Uchaeva V."/>
            <person name="Suetin S."/>
            <person name="Suzina N."/>
            <person name="Gilichinsky D."/>
        </authorList>
    </citation>
    <scope>NUCLEOTIDE SEQUENCE [LARGE SCALE GENOMIC DNA]</scope>
    <source>
        <strain evidence="1 2">C7</strain>
    </source>
</reference>